<dbReference type="AlphaFoldDB" id="A0A0E9WXF4"/>
<name>A0A0E9WXF4_ANGAN</name>
<reference evidence="1" key="2">
    <citation type="journal article" date="2015" name="Fish Shellfish Immunol.">
        <title>Early steps in the European eel (Anguilla anguilla)-Vibrio vulnificus interaction in the gills: Role of the RtxA13 toxin.</title>
        <authorList>
            <person name="Callol A."/>
            <person name="Pajuelo D."/>
            <person name="Ebbesson L."/>
            <person name="Teles M."/>
            <person name="MacKenzie S."/>
            <person name="Amaro C."/>
        </authorList>
    </citation>
    <scope>NUCLEOTIDE SEQUENCE</scope>
</reference>
<sequence>MNWLLDRLCVSVRLDIWLRETGGVNFLRKLKCNLRLWWKGGEADRTGHL</sequence>
<proteinExistence type="predicted"/>
<evidence type="ECO:0000313" key="1">
    <source>
        <dbReference type="EMBL" id="JAH94836.1"/>
    </source>
</evidence>
<organism evidence="1">
    <name type="scientific">Anguilla anguilla</name>
    <name type="common">European freshwater eel</name>
    <name type="synonym">Muraena anguilla</name>
    <dbReference type="NCBI Taxonomy" id="7936"/>
    <lineage>
        <taxon>Eukaryota</taxon>
        <taxon>Metazoa</taxon>
        <taxon>Chordata</taxon>
        <taxon>Craniata</taxon>
        <taxon>Vertebrata</taxon>
        <taxon>Euteleostomi</taxon>
        <taxon>Actinopterygii</taxon>
        <taxon>Neopterygii</taxon>
        <taxon>Teleostei</taxon>
        <taxon>Anguilliformes</taxon>
        <taxon>Anguillidae</taxon>
        <taxon>Anguilla</taxon>
    </lineage>
</organism>
<accession>A0A0E9WXF4</accession>
<reference evidence="1" key="1">
    <citation type="submission" date="2014-11" db="EMBL/GenBank/DDBJ databases">
        <authorList>
            <person name="Amaro Gonzalez C."/>
        </authorList>
    </citation>
    <scope>NUCLEOTIDE SEQUENCE</scope>
</reference>
<dbReference type="EMBL" id="GBXM01013741">
    <property type="protein sequence ID" value="JAH94836.1"/>
    <property type="molecule type" value="Transcribed_RNA"/>
</dbReference>
<protein>
    <submittedName>
        <fullName evidence="1">Uncharacterized protein</fullName>
    </submittedName>
</protein>